<dbReference type="CDD" id="cd00773">
    <property type="entry name" value="HisRS-like_core"/>
    <property type="match status" value="1"/>
</dbReference>
<dbReference type="RefSeq" id="WP_137328480.1">
    <property type="nucleotide sequence ID" value="NZ_CP040058.1"/>
</dbReference>
<dbReference type="EMBL" id="CP040058">
    <property type="protein sequence ID" value="QCP35051.1"/>
    <property type="molecule type" value="Genomic_DNA"/>
</dbReference>
<evidence type="ECO:0000256" key="7">
    <source>
        <dbReference type="ARBA" id="ARBA00023102"/>
    </source>
</evidence>
<proteinExistence type="inferred from homology"/>
<dbReference type="InterPro" id="IPR045864">
    <property type="entry name" value="aa-tRNA-synth_II/BPL/LPL"/>
</dbReference>
<comment type="pathway">
    <text evidence="2 9">Amino-acid biosynthesis; L-histidine biosynthesis; L-histidine from 5-phospho-alpha-D-ribose 1-diphosphate: step 1/9.</text>
</comment>
<evidence type="ECO:0000256" key="6">
    <source>
        <dbReference type="ARBA" id="ARBA00022605"/>
    </source>
</evidence>
<comment type="subunit">
    <text evidence="9">Heteromultimer composed of HisG and HisZ subunits.</text>
</comment>
<evidence type="ECO:0000313" key="13">
    <source>
        <dbReference type="Proteomes" id="UP000298653"/>
    </source>
</evidence>
<dbReference type="GO" id="GO:0004821">
    <property type="term" value="F:histidine-tRNA ligase activity"/>
    <property type="evidence" value="ECO:0007669"/>
    <property type="project" value="TreeGrafter"/>
</dbReference>
<evidence type="ECO:0000259" key="11">
    <source>
        <dbReference type="Pfam" id="PF13393"/>
    </source>
</evidence>
<keyword evidence="7 9" id="KW-0368">Histidine biosynthesis</keyword>
<dbReference type="SUPFAM" id="SSF55681">
    <property type="entry name" value="Class II aaRS and biotin synthetases"/>
    <property type="match status" value="1"/>
</dbReference>
<comment type="miscellaneous">
    <text evidence="9">This function is generally fulfilled by the C-terminal part of HisG, which is missing in some bacteria such as this one.</text>
</comment>
<dbReference type="Proteomes" id="UP000298653">
    <property type="component" value="Chromosome"/>
</dbReference>
<comment type="similarity">
    <text evidence="3 9">Belongs to the class-II aminoacyl-tRNA synthetase family. HisZ subfamily.</text>
</comment>
<dbReference type="PIRSF" id="PIRSF001549">
    <property type="entry name" value="His-tRNA_synth"/>
    <property type="match status" value="1"/>
</dbReference>
<dbReference type="InterPro" id="IPR004516">
    <property type="entry name" value="HisRS/HisZ"/>
</dbReference>
<dbReference type="HAMAP" id="MF_00125">
    <property type="entry name" value="HisZ"/>
    <property type="match status" value="1"/>
</dbReference>
<evidence type="ECO:0000256" key="5">
    <source>
        <dbReference type="ARBA" id="ARBA00022490"/>
    </source>
</evidence>
<reference evidence="12 13" key="1">
    <citation type="submission" date="2019-05" db="EMBL/GenBank/DDBJ databases">
        <title>Complete genome sequencing of Anaerostipes rhamnosivorans.</title>
        <authorList>
            <person name="Bui T.P.N."/>
            <person name="de Vos W.M."/>
        </authorList>
    </citation>
    <scope>NUCLEOTIDE SEQUENCE [LARGE SCALE GENOMIC DNA]</scope>
    <source>
        <strain evidence="12 13">1y2</strain>
    </source>
</reference>
<dbReference type="Pfam" id="PF13393">
    <property type="entry name" value="tRNA-synt_His"/>
    <property type="match status" value="1"/>
</dbReference>
<dbReference type="UniPathway" id="UPA00031">
    <property type="reaction ID" value="UER00006"/>
</dbReference>
<evidence type="ECO:0000256" key="3">
    <source>
        <dbReference type="ARBA" id="ARBA00005539"/>
    </source>
</evidence>
<keyword evidence="6 9" id="KW-0028">Amino-acid biosynthesis</keyword>
<keyword evidence="13" id="KW-1185">Reference proteome</keyword>
<evidence type="ECO:0000256" key="2">
    <source>
        <dbReference type="ARBA" id="ARBA00004667"/>
    </source>
</evidence>
<organism evidence="12 13">
    <name type="scientific">Anaerostipes rhamnosivorans</name>
    <dbReference type="NCBI Taxonomy" id="1229621"/>
    <lineage>
        <taxon>Bacteria</taxon>
        <taxon>Bacillati</taxon>
        <taxon>Bacillota</taxon>
        <taxon>Clostridia</taxon>
        <taxon>Lachnospirales</taxon>
        <taxon>Lachnospiraceae</taxon>
        <taxon>Anaerostipes</taxon>
    </lineage>
</organism>
<sequence length="403" mass="46131">MNQKRVHTPEGVRDIYGLECKKRLRLKDKLNHVFGLYGYENIITPTFEFFDIFNSEKGTVSSKEMYKFFDREGNTLVLRPDITPSVARCVAKYYDSEERNLRFAYTGNVFLNNSSYQLKLKETCQMGAELINETSSRGDGEIIAMALDCCLNAGLKDFRLTIGQVEYFQGLVECIGDEDVKEQLRELIINKNFFGLIEFVEGLDIPQNIKDVFVQFNELNGDVDILDKADALVSNETSKKAIQKLRKVYRMLEIYGLEQYISFDLGMLSRHNYYTGVIFKAYTYGTGDAVLKGGRYDNLIEQFGKKAPSVGFAIVLDNLMMAMERQKIEMEADTADMLIIYEEDAMEAAIPAAVGYRKENKTVILEKRDRGLEEYQAMALDQSIGCILYYETRDTVRDLTKGQ</sequence>
<dbReference type="InterPro" id="IPR004517">
    <property type="entry name" value="HisZ"/>
</dbReference>
<dbReference type="PANTHER" id="PTHR43707:SF6">
    <property type="entry name" value="ATP PHOSPHORIBOSYLTRANSFERASE REGULATORY SUBUNIT"/>
    <property type="match status" value="1"/>
</dbReference>
<feature type="domain" description="Class II Histidinyl-tRNA synthetase (HisRS)-like catalytic core" evidence="11">
    <location>
        <begin position="11"/>
        <end position="319"/>
    </location>
</feature>
<dbReference type="OrthoDB" id="9800814at2"/>
<feature type="binding site" evidence="10">
    <location>
        <begin position="273"/>
        <end position="274"/>
    </location>
    <ligand>
        <name>L-histidine</name>
        <dbReference type="ChEBI" id="CHEBI:57595"/>
    </ligand>
</feature>
<evidence type="ECO:0000256" key="1">
    <source>
        <dbReference type="ARBA" id="ARBA00004496"/>
    </source>
</evidence>
<dbReference type="InterPro" id="IPR041715">
    <property type="entry name" value="HisRS-like_core"/>
</dbReference>
<dbReference type="GO" id="GO:0140096">
    <property type="term" value="F:catalytic activity, acting on a protein"/>
    <property type="evidence" value="ECO:0007669"/>
    <property type="project" value="UniProtKB-ARBA"/>
</dbReference>
<protein>
    <recommendedName>
        <fullName evidence="4 9">ATP phosphoribosyltransferase regulatory subunit</fullName>
    </recommendedName>
</protein>
<comment type="function">
    <text evidence="8 9">Required for the first step of histidine biosynthesis. May allow the feedback regulation of ATP phosphoribosyltransferase activity by histidine.</text>
</comment>
<dbReference type="GO" id="GO:0005737">
    <property type="term" value="C:cytoplasm"/>
    <property type="evidence" value="ECO:0007669"/>
    <property type="project" value="UniProtKB-SubCell"/>
</dbReference>
<dbReference type="Gene3D" id="3.30.930.10">
    <property type="entry name" value="Bira Bifunctional Protein, Domain 2"/>
    <property type="match status" value="1"/>
</dbReference>
<gene>
    <name evidence="9" type="primary">hisZ</name>
    <name evidence="12" type="ORF">AR1Y2_1597</name>
</gene>
<evidence type="ECO:0000256" key="4">
    <source>
        <dbReference type="ARBA" id="ARBA00020397"/>
    </source>
</evidence>
<feature type="binding site" evidence="10">
    <location>
        <begin position="81"/>
        <end position="83"/>
    </location>
    <ligand>
        <name>L-histidine</name>
        <dbReference type="ChEBI" id="CHEBI:57595"/>
    </ligand>
</feature>
<dbReference type="PANTHER" id="PTHR43707">
    <property type="entry name" value="HISTIDYL-TRNA SYNTHETASE"/>
    <property type="match status" value="1"/>
</dbReference>
<evidence type="ECO:0000256" key="10">
    <source>
        <dbReference type="PIRSR" id="PIRSR001549-1"/>
    </source>
</evidence>
<dbReference type="GO" id="GO:0006427">
    <property type="term" value="P:histidyl-tRNA aminoacylation"/>
    <property type="evidence" value="ECO:0007669"/>
    <property type="project" value="TreeGrafter"/>
</dbReference>
<evidence type="ECO:0000313" key="12">
    <source>
        <dbReference type="EMBL" id="QCP35051.1"/>
    </source>
</evidence>
<keyword evidence="12" id="KW-0808">Transferase</keyword>
<name>A0A4P8IE17_9FIRM</name>
<dbReference type="NCBIfam" id="TIGR00443">
    <property type="entry name" value="hisZ_biosyn_reg"/>
    <property type="match status" value="1"/>
</dbReference>
<keyword evidence="5 9" id="KW-0963">Cytoplasm</keyword>
<dbReference type="GO" id="GO:0016757">
    <property type="term" value="F:glycosyltransferase activity"/>
    <property type="evidence" value="ECO:0007669"/>
    <property type="project" value="UniProtKB-KW"/>
</dbReference>
<evidence type="ECO:0000256" key="9">
    <source>
        <dbReference type="HAMAP-Rule" id="MF_00125"/>
    </source>
</evidence>
<evidence type="ECO:0000256" key="8">
    <source>
        <dbReference type="ARBA" id="ARBA00025246"/>
    </source>
</evidence>
<accession>A0A4P8IE17</accession>
<feature type="binding site" evidence="10">
    <location>
        <position position="129"/>
    </location>
    <ligand>
        <name>L-histidine</name>
        <dbReference type="ChEBI" id="CHEBI:57595"/>
    </ligand>
</feature>
<keyword evidence="12" id="KW-0328">Glycosyltransferase</keyword>
<dbReference type="AlphaFoldDB" id="A0A4P8IE17"/>
<feature type="binding site" evidence="10">
    <location>
        <position position="125"/>
    </location>
    <ligand>
        <name>L-histidine</name>
        <dbReference type="ChEBI" id="CHEBI:57595"/>
    </ligand>
</feature>
<dbReference type="GO" id="GO:0000105">
    <property type="term" value="P:L-histidine biosynthetic process"/>
    <property type="evidence" value="ECO:0007669"/>
    <property type="project" value="UniProtKB-UniRule"/>
</dbReference>
<dbReference type="KEGG" id="arf:AR1Y2_1597"/>
<comment type="subcellular location">
    <subcellularLocation>
        <location evidence="1 9">Cytoplasm</location>
    </subcellularLocation>
</comment>